<comment type="caution">
    <text evidence="2">The sequence shown here is derived from an EMBL/GenBank/DDBJ whole genome shotgun (WGS) entry which is preliminary data.</text>
</comment>
<dbReference type="AlphaFoldDB" id="A0A852X799"/>
<dbReference type="Proteomes" id="UP000592181">
    <property type="component" value="Unassembled WGS sequence"/>
</dbReference>
<dbReference type="InterPro" id="IPR029058">
    <property type="entry name" value="AB_hydrolase_fold"/>
</dbReference>
<dbReference type="InterPro" id="IPR005152">
    <property type="entry name" value="Lipase_secreted"/>
</dbReference>
<protein>
    <submittedName>
        <fullName evidence="2">Pimeloyl-ACP methyl ester carboxylesterase</fullName>
    </submittedName>
</protein>
<feature type="transmembrane region" description="Helical" evidence="1">
    <location>
        <begin position="12"/>
        <end position="32"/>
    </location>
</feature>
<reference evidence="2 3" key="1">
    <citation type="submission" date="2020-07" db="EMBL/GenBank/DDBJ databases">
        <title>Sequencing the genomes of 1000 actinobacteria strains.</title>
        <authorList>
            <person name="Klenk H.-P."/>
        </authorList>
    </citation>
    <scope>NUCLEOTIDE SEQUENCE [LARGE SCALE GENOMIC DNA]</scope>
    <source>
        <strain evidence="2 3">DSM 24723</strain>
    </source>
</reference>
<dbReference type="Pfam" id="PF03583">
    <property type="entry name" value="LIP"/>
    <property type="match status" value="1"/>
</dbReference>
<dbReference type="SUPFAM" id="SSF53474">
    <property type="entry name" value="alpha/beta-Hydrolases"/>
    <property type="match status" value="1"/>
</dbReference>
<dbReference type="RefSeq" id="WP_179463520.1">
    <property type="nucleotide sequence ID" value="NZ_JACBZX010000001.1"/>
</dbReference>
<sequence length="416" mass="43054">MSDESPIPRRRVIVVAALVVLAVVAAVVGYQVTRDDDGGGDTASSSSTTRAPLGLDFYEASDAQIADGEPGSLVWSREASGATGTEGATTHQVLYRSVGADEEPVAVSGLVTIPDGEPPQGGWPVLSWGHGTTGTADDCAPSRGAMQGTGSFYSRLMSQVTGEYVRRGYVVVATDYEGLGTPGPHPYLMGASAGRAMTDIVTAAGELDDGVSQRWLAAGHSQGGQAALFAGAVGPEHAPDLDLQGVVGIAPPSQLTEAFDSGQAAEMDAGVFAGPLVSSAARVAGVEPEEVLTPEAVELLPQLEQRCLDGLSEEDSFGGLSVSEVVREGDSYEDVAEVVQENDTASIVPSVPVLVVQGDQDTTVPTELTDSLVEIYEDEDVDVTYELVEGADHGSVLLEAAQPTTEWAQETLPELP</sequence>
<name>A0A852X799_9MICO</name>
<dbReference type="GO" id="GO:0004806">
    <property type="term" value="F:triacylglycerol lipase activity"/>
    <property type="evidence" value="ECO:0007669"/>
    <property type="project" value="InterPro"/>
</dbReference>
<dbReference type="GO" id="GO:0016042">
    <property type="term" value="P:lipid catabolic process"/>
    <property type="evidence" value="ECO:0007669"/>
    <property type="project" value="InterPro"/>
</dbReference>
<keyword evidence="1" id="KW-1133">Transmembrane helix</keyword>
<keyword evidence="1" id="KW-0472">Membrane</keyword>
<proteinExistence type="predicted"/>
<keyword evidence="3" id="KW-1185">Reference proteome</keyword>
<gene>
    <name evidence="2" type="ORF">BJY28_002766</name>
</gene>
<dbReference type="Gene3D" id="3.40.50.1820">
    <property type="entry name" value="alpha/beta hydrolase"/>
    <property type="match status" value="2"/>
</dbReference>
<evidence type="ECO:0000256" key="1">
    <source>
        <dbReference type="SAM" id="Phobius"/>
    </source>
</evidence>
<dbReference type="PANTHER" id="PTHR34853:SF1">
    <property type="entry name" value="LIPASE 5"/>
    <property type="match status" value="1"/>
</dbReference>
<evidence type="ECO:0000313" key="2">
    <source>
        <dbReference type="EMBL" id="NYG38297.1"/>
    </source>
</evidence>
<evidence type="ECO:0000313" key="3">
    <source>
        <dbReference type="Proteomes" id="UP000592181"/>
    </source>
</evidence>
<dbReference type="PIRSF" id="PIRSF029171">
    <property type="entry name" value="Esterase_LipA"/>
    <property type="match status" value="1"/>
</dbReference>
<dbReference type="PANTHER" id="PTHR34853">
    <property type="match status" value="1"/>
</dbReference>
<accession>A0A852X799</accession>
<organism evidence="2 3">
    <name type="scientific">Janibacter alkaliphilus</name>
    <dbReference type="NCBI Taxonomy" id="1069963"/>
    <lineage>
        <taxon>Bacteria</taxon>
        <taxon>Bacillati</taxon>
        <taxon>Actinomycetota</taxon>
        <taxon>Actinomycetes</taxon>
        <taxon>Micrococcales</taxon>
        <taxon>Intrasporangiaceae</taxon>
        <taxon>Janibacter</taxon>
    </lineage>
</organism>
<dbReference type="EMBL" id="JACBZX010000001">
    <property type="protein sequence ID" value="NYG38297.1"/>
    <property type="molecule type" value="Genomic_DNA"/>
</dbReference>
<keyword evidence="1" id="KW-0812">Transmembrane</keyword>